<evidence type="ECO:0000256" key="1">
    <source>
        <dbReference type="ARBA" id="ARBA00004141"/>
    </source>
</evidence>
<evidence type="ECO:0000313" key="8">
    <source>
        <dbReference type="Proteomes" id="UP000319828"/>
    </source>
</evidence>
<name>A0A557PH69_9VIBR</name>
<keyword evidence="4 5" id="KW-0472">Membrane</keyword>
<protein>
    <submittedName>
        <fullName evidence="7">O-antigen ligase family protein</fullName>
    </submittedName>
</protein>
<comment type="caution">
    <text evidence="7">The sequence shown here is derived from an EMBL/GenBank/DDBJ whole genome shotgun (WGS) entry which is preliminary data.</text>
</comment>
<evidence type="ECO:0000313" key="7">
    <source>
        <dbReference type="EMBL" id="TVO40004.1"/>
    </source>
</evidence>
<dbReference type="EMBL" id="VMKJ01000001">
    <property type="protein sequence ID" value="TVO40004.1"/>
    <property type="molecule type" value="Genomic_DNA"/>
</dbReference>
<keyword evidence="3 5" id="KW-1133">Transmembrane helix</keyword>
<dbReference type="RefSeq" id="WP_144229733.1">
    <property type="nucleotide sequence ID" value="NZ_CANNCB010000004.1"/>
</dbReference>
<evidence type="ECO:0000256" key="3">
    <source>
        <dbReference type="ARBA" id="ARBA00022989"/>
    </source>
</evidence>
<organism evidence="7 8">
    <name type="scientific">Vibrio algivorus</name>
    <dbReference type="NCBI Taxonomy" id="1667024"/>
    <lineage>
        <taxon>Bacteria</taxon>
        <taxon>Pseudomonadati</taxon>
        <taxon>Pseudomonadota</taxon>
        <taxon>Gammaproteobacteria</taxon>
        <taxon>Vibrionales</taxon>
        <taxon>Vibrionaceae</taxon>
        <taxon>Vibrio</taxon>
    </lineage>
</organism>
<dbReference type="PANTHER" id="PTHR37422">
    <property type="entry name" value="TEICHURONIC ACID BIOSYNTHESIS PROTEIN TUAE"/>
    <property type="match status" value="1"/>
</dbReference>
<feature type="transmembrane region" description="Helical" evidence="5">
    <location>
        <begin position="49"/>
        <end position="65"/>
    </location>
</feature>
<dbReference type="InterPro" id="IPR007016">
    <property type="entry name" value="O-antigen_ligase-rel_domated"/>
</dbReference>
<dbReference type="GO" id="GO:0016874">
    <property type="term" value="F:ligase activity"/>
    <property type="evidence" value="ECO:0007669"/>
    <property type="project" value="UniProtKB-KW"/>
</dbReference>
<dbReference type="AlphaFoldDB" id="A0A557PH69"/>
<evidence type="ECO:0000256" key="2">
    <source>
        <dbReference type="ARBA" id="ARBA00022692"/>
    </source>
</evidence>
<keyword evidence="2 5" id="KW-0812">Transmembrane</keyword>
<dbReference type="OrthoDB" id="5906412at2"/>
<comment type="subcellular location">
    <subcellularLocation>
        <location evidence="1">Membrane</location>
        <topology evidence="1">Multi-pass membrane protein</topology>
    </subcellularLocation>
</comment>
<feature type="transmembrane region" description="Helical" evidence="5">
    <location>
        <begin position="135"/>
        <end position="157"/>
    </location>
</feature>
<evidence type="ECO:0000256" key="4">
    <source>
        <dbReference type="ARBA" id="ARBA00023136"/>
    </source>
</evidence>
<feature type="transmembrane region" description="Helical" evidence="5">
    <location>
        <begin position="367"/>
        <end position="385"/>
    </location>
</feature>
<dbReference type="Proteomes" id="UP000319828">
    <property type="component" value="Unassembled WGS sequence"/>
</dbReference>
<feature type="domain" description="O-antigen ligase-related" evidence="6">
    <location>
        <begin position="216"/>
        <end position="347"/>
    </location>
</feature>
<gene>
    <name evidence="7" type="ORF">FOF44_00670</name>
</gene>
<feature type="transmembrane region" description="Helical" evidence="5">
    <location>
        <begin position="110"/>
        <end position="128"/>
    </location>
</feature>
<feature type="transmembrane region" description="Helical" evidence="5">
    <location>
        <begin position="230"/>
        <end position="246"/>
    </location>
</feature>
<feature type="transmembrane region" description="Helical" evidence="5">
    <location>
        <begin position="177"/>
        <end position="195"/>
    </location>
</feature>
<dbReference type="GO" id="GO:0016020">
    <property type="term" value="C:membrane"/>
    <property type="evidence" value="ECO:0007669"/>
    <property type="project" value="UniProtKB-SubCell"/>
</dbReference>
<feature type="transmembrane region" description="Helical" evidence="5">
    <location>
        <begin position="423"/>
        <end position="445"/>
    </location>
</feature>
<keyword evidence="7" id="KW-0436">Ligase</keyword>
<reference evidence="7 8" key="1">
    <citation type="submission" date="2019-07" db="EMBL/GenBank/DDBJ databases">
        <title>The draft genome sequence of Vibrio algivorus M1486.</title>
        <authorList>
            <person name="Meng X."/>
        </authorList>
    </citation>
    <scope>NUCLEOTIDE SEQUENCE [LARGE SCALE GENOMIC DNA]</scope>
    <source>
        <strain evidence="7 8">M1486</strain>
    </source>
</reference>
<feature type="transmembrane region" description="Helical" evidence="5">
    <location>
        <begin position="207"/>
        <end position="224"/>
    </location>
</feature>
<evidence type="ECO:0000256" key="5">
    <source>
        <dbReference type="SAM" id="Phobius"/>
    </source>
</evidence>
<dbReference type="InterPro" id="IPR051533">
    <property type="entry name" value="WaaL-like"/>
</dbReference>
<dbReference type="Pfam" id="PF04932">
    <property type="entry name" value="Wzy_C"/>
    <property type="match status" value="1"/>
</dbReference>
<accession>A0A557PH69</accession>
<sequence>MKTSAAPPSYINIGYYPQFLLSLILGGSILLSFTPYWLNPTTLFDTKRFFIVFYLLLSALVILCSSSLREDIIHSLSNQSRLSKWLLLLAVTCALFANLTSLYWVKSQAVLSYGLMLITVTALLRNVVIQSHDVILRLYIWLTCSIFMSVLLFHGIATWQGDIPNYRYIFSFVNPRNINHIQIWLILPLLYWAYLHKEKQHRKQPRSWLYSIPAVMHFSLLFALDARGAFIASLGGIVLWIILSPNKVEHLKWLGTLLALGLLIKWLLFTPLPQFFVQGVWPEGKGDIRLSDSNRLALWSNASAMISFWGHGGDTFVCNNDVIAHTTHNSVLNIAIEWGIVATLCYISLLLLTFYRVWTCANEKLQVLGITVLSGFAYSLISGVLNTPLSQGLAVISVASFWAMSTPTLSTTNQKTPSPLSKGLTIISHSALILLSIWAIIFIGYKTYQRIDNNQYRHLSVEYYMPQFWIEHNCMDAEPKLKSISSK</sequence>
<feature type="transmembrane region" description="Helical" evidence="5">
    <location>
        <begin position="20"/>
        <end position="37"/>
    </location>
</feature>
<proteinExistence type="predicted"/>
<feature type="transmembrane region" description="Helical" evidence="5">
    <location>
        <begin position="253"/>
        <end position="272"/>
    </location>
</feature>
<evidence type="ECO:0000259" key="6">
    <source>
        <dbReference type="Pfam" id="PF04932"/>
    </source>
</evidence>
<feature type="transmembrane region" description="Helical" evidence="5">
    <location>
        <begin position="335"/>
        <end position="355"/>
    </location>
</feature>
<feature type="transmembrane region" description="Helical" evidence="5">
    <location>
        <begin position="85"/>
        <end position="104"/>
    </location>
</feature>
<dbReference type="PANTHER" id="PTHR37422:SF13">
    <property type="entry name" value="LIPOPOLYSACCHARIDE BIOSYNTHESIS PROTEIN PA4999-RELATED"/>
    <property type="match status" value="1"/>
</dbReference>